<evidence type="ECO:0000313" key="2">
    <source>
        <dbReference type="Proteomes" id="UP000187417"/>
    </source>
</evidence>
<accession>A0A1Q6F6N3</accession>
<organism evidence="1 2">
    <name type="scientific">Alistipes putredinis</name>
    <dbReference type="NCBI Taxonomy" id="28117"/>
    <lineage>
        <taxon>Bacteria</taxon>
        <taxon>Pseudomonadati</taxon>
        <taxon>Bacteroidota</taxon>
        <taxon>Bacteroidia</taxon>
        <taxon>Bacteroidales</taxon>
        <taxon>Rikenellaceae</taxon>
        <taxon>Alistipes</taxon>
    </lineage>
</organism>
<dbReference type="STRING" id="28117.BHV66_05185"/>
<comment type="caution">
    <text evidence="1">The sequence shown here is derived from an EMBL/GenBank/DDBJ whole genome shotgun (WGS) entry which is preliminary data.</text>
</comment>
<gene>
    <name evidence="1" type="ORF">BHV66_05185</name>
</gene>
<dbReference type="AlphaFoldDB" id="A0A1Q6F6N3"/>
<proteinExistence type="predicted"/>
<protein>
    <submittedName>
        <fullName evidence="1">Uncharacterized protein</fullName>
    </submittedName>
</protein>
<sequence length="167" mass="18075">MSGTTPYARPLKPAGGIEAVWLIPASDIVSATYGDGCCTGLTLRAGASADQWLILEQSSSFREENLNPDGPPRFRHTLTLVADPEEIRDRLGERQLARLATEGTVARIETASGVFLLAGRSEKFGAEQPLRLTEIRYESQTKFAARPVLVLTLAGEDTAPAPPIREQ</sequence>
<evidence type="ECO:0000313" key="1">
    <source>
        <dbReference type="EMBL" id="OKY94563.1"/>
    </source>
</evidence>
<dbReference type="EMBL" id="MNQH01000026">
    <property type="protein sequence ID" value="OKY94563.1"/>
    <property type="molecule type" value="Genomic_DNA"/>
</dbReference>
<dbReference type="Proteomes" id="UP000187417">
    <property type="component" value="Unassembled WGS sequence"/>
</dbReference>
<dbReference type="GeneID" id="73802643"/>
<reference evidence="1 2" key="1">
    <citation type="journal article" date="2016" name="Nat. Biotechnol.">
        <title>Measurement of bacterial replication rates in microbial communities.</title>
        <authorList>
            <person name="Brown C.T."/>
            <person name="Olm M.R."/>
            <person name="Thomas B.C."/>
            <person name="Banfield J.F."/>
        </authorList>
    </citation>
    <scope>NUCLEOTIDE SEQUENCE [LARGE SCALE GENOMIC DNA]</scope>
    <source>
        <strain evidence="1">CAG:67_53_122</strain>
    </source>
</reference>
<name>A0A1Q6F6N3_9BACT</name>
<dbReference type="RefSeq" id="WP_004328198.1">
    <property type="nucleotide sequence ID" value="NZ_BAAFKT010000014.1"/>
</dbReference>